<organism evidence="1 2">
    <name type="scientific">Aquimarina gracilis</name>
    <dbReference type="NCBI Taxonomy" id="874422"/>
    <lineage>
        <taxon>Bacteria</taxon>
        <taxon>Pseudomonadati</taxon>
        <taxon>Bacteroidota</taxon>
        <taxon>Flavobacteriia</taxon>
        <taxon>Flavobacteriales</taxon>
        <taxon>Flavobacteriaceae</taxon>
        <taxon>Aquimarina</taxon>
    </lineage>
</organism>
<name>A0ABU5ZUT2_9FLAO</name>
<dbReference type="EMBL" id="JAYKLX010000004">
    <property type="protein sequence ID" value="MEB3345778.1"/>
    <property type="molecule type" value="Genomic_DNA"/>
</dbReference>
<accession>A0ABU5ZUT2</accession>
<reference evidence="1 2" key="1">
    <citation type="journal article" date="2013" name="Int. J. Syst. Evol. Microbiol.">
        <title>Aquimarina gracilis sp. nov., isolated from the gut microflora of a mussel, Mytilus coruscus, and emended description of Aquimarina spongiae.</title>
        <authorList>
            <person name="Park S.C."/>
            <person name="Choe H.N."/>
            <person name="Baik K.S."/>
            <person name="Seong C.N."/>
        </authorList>
    </citation>
    <scope>NUCLEOTIDE SEQUENCE [LARGE SCALE GENOMIC DNA]</scope>
    <source>
        <strain evidence="1 2">PSC32</strain>
    </source>
</reference>
<keyword evidence="2" id="KW-1185">Reference proteome</keyword>
<dbReference type="Proteomes" id="UP001327027">
    <property type="component" value="Unassembled WGS sequence"/>
</dbReference>
<gene>
    <name evidence="1" type="ORF">U6A24_09915</name>
</gene>
<comment type="caution">
    <text evidence="1">The sequence shown here is derived from an EMBL/GenBank/DDBJ whole genome shotgun (WGS) entry which is preliminary data.</text>
</comment>
<dbReference type="RefSeq" id="WP_324179807.1">
    <property type="nucleotide sequence ID" value="NZ_BAABAW010000007.1"/>
</dbReference>
<protein>
    <recommendedName>
        <fullName evidence="3">DUF4304 domain-containing protein</fullName>
    </recommendedName>
</protein>
<proteinExistence type="predicted"/>
<evidence type="ECO:0000313" key="2">
    <source>
        <dbReference type="Proteomes" id="UP001327027"/>
    </source>
</evidence>
<sequence>MKYSETKRLLNNAFKGELAKYGYKKFKYGFERTVNNKYYRCGISVFDYRDYQQASFIFSIGLIPLSRVMMEINGQIDNPNVFKPSHFNISQEGLYDNKIFDRPDFTIYNESHIENMVHVVMGFMEKRGFTILEEKSTLSLLEEHINLELPHNQNNKSNGLVLAKLLDKDYYHELLYKYCEIVDTWEVEQYKEDFYKVVEFLKTHTRDDLIEIAGITEEDLV</sequence>
<evidence type="ECO:0008006" key="3">
    <source>
        <dbReference type="Google" id="ProtNLM"/>
    </source>
</evidence>
<evidence type="ECO:0000313" key="1">
    <source>
        <dbReference type="EMBL" id="MEB3345778.1"/>
    </source>
</evidence>